<feature type="region of interest" description="Disordered" evidence="1">
    <location>
        <begin position="37"/>
        <end position="89"/>
    </location>
</feature>
<protein>
    <submittedName>
        <fullName evidence="2">Uncharacterized protein</fullName>
    </submittedName>
</protein>
<accession>A0A8H6YSH5</accession>
<feature type="compositionally biased region" description="Basic and acidic residues" evidence="1">
    <location>
        <begin position="51"/>
        <end position="72"/>
    </location>
</feature>
<dbReference type="AlphaFoldDB" id="A0A8H6YSH5"/>
<evidence type="ECO:0000256" key="1">
    <source>
        <dbReference type="SAM" id="MobiDB-lite"/>
    </source>
</evidence>
<reference evidence="2" key="1">
    <citation type="submission" date="2020-05" db="EMBL/GenBank/DDBJ databases">
        <title>Mycena genomes resolve the evolution of fungal bioluminescence.</title>
        <authorList>
            <person name="Tsai I.J."/>
        </authorList>
    </citation>
    <scope>NUCLEOTIDE SEQUENCE</scope>
    <source>
        <strain evidence="2">160909Yilan</strain>
    </source>
</reference>
<keyword evidence="3" id="KW-1185">Reference proteome</keyword>
<dbReference type="OrthoDB" id="2993496at2759"/>
<proteinExistence type="predicted"/>
<gene>
    <name evidence="2" type="ORF">MSAN_01060800</name>
</gene>
<name>A0A8H6YSH5_9AGAR</name>
<evidence type="ECO:0000313" key="3">
    <source>
        <dbReference type="Proteomes" id="UP000623467"/>
    </source>
</evidence>
<comment type="caution">
    <text evidence="2">The sequence shown here is derived from an EMBL/GenBank/DDBJ whole genome shotgun (WGS) entry which is preliminary data.</text>
</comment>
<dbReference type="EMBL" id="JACAZH010000007">
    <property type="protein sequence ID" value="KAF7364021.1"/>
    <property type="molecule type" value="Genomic_DNA"/>
</dbReference>
<organism evidence="2 3">
    <name type="scientific">Mycena sanguinolenta</name>
    <dbReference type="NCBI Taxonomy" id="230812"/>
    <lineage>
        <taxon>Eukaryota</taxon>
        <taxon>Fungi</taxon>
        <taxon>Dikarya</taxon>
        <taxon>Basidiomycota</taxon>
        <taxon>Agaricomycotina</taxon>
        <taxon>Agaricomycetes</taxon>
        <taxon>Agaricomycetidae</taxon>
        <taxon>Agaricales</taxon>
        <taxon>Marasmiineae</taxon>
        <taxon>Mycenaceae</taxon>
        <taxon>Mycena</taxon>
    </lineage>
</organism>
<sequence>MLAVPPRPRYKKVKASYGLGPFARKDKESLRKQVLLRCHHAQRGSSSPRLESMDSRRQYSPKRSAEDLRPLSERNLSLNARPISPPAPRRFRAHLPAAQRVIKNRIDELKGCMRDIHVNAWHLRRAAISRRCPASYSANPKAYFVHKLRYILWYKNRHVSGWETELQTLLGGATSPALGQEILA</sequence>
<dbReference type="Proteomes" id="UP000623467">
    <property type="component" value="Unassembled WGS sequence"/>
</dbReference>
<evidence type="ECO:0000313" key="2">
    <source>
        <dbReference type="EMBL" id="KAF7364021.1"/>
    </source>
</evidence>